<comment type="subcellular location">
    <subcellularLocation>
        <location evidence="1">Nucleus</location>
    </subcellularLocation>
</comment>
<evidence type="ECO:0000313" key="6">
    <source>
        <dbReference type="EMBL" id="CAF4832201.1"/>
    </source>
</evidence>
<reference evidence="6" key="1">
    <citation type="submission" date="2021-02" db="EMBL/GenBank/DDBJ databases">
        <authorList>
            <person name="Nowell W R."/>
        </authorList>
    </citation>
    <scope>NUCLEOTIDE SEQUENCE</scope>
</reference>
<gene>
    <name evidence="6" type="ORF">UJA718_LOCUS42673</name>
</gene>
<protein>
    <recommendedName>
        <fullName evidence="8">Transposase</fullName>
    </recommendedName>
</protein>
<dbReference type="AlphaFoldDB" id="A0A821QZ44"/>
<evidence type="ECO:0000256" key="1">
    <source>
        <dbReference type="ARBA" id="ARBA00004123"/>
    </source>
</evidence>
<evidence type="ECO:0000256" key="4">
    <source>
        <dbReference type="ARBA" id="ARBA00022833"/>
    </source>
</evidence>
<dbReference type="SUPFAM" id="SSF53098">
    <property type="entry name" value="Ribonuclease H-like"/>
    <property type="match status" value="1"/>
</dbReference>
<proteinExistence type="predicted"/>
<dbReference type="InterPro" id="IPR012337">
    <property type="entry name" value="RNaseH-like_sf"/>
</dbReference>
<dbReference type="GO" id="GO:0005634">
    <property type="term" value="C:nucleus"/>
    <property type="evidence" value="ECO:0007669"/>
    <property type="project" value="UniProtKB-SubCell"/>
</dbReference>
<dbReference type="GO" id="GO:0008270">
    <property type="term" value="F:zinc ion binding"/>
    <property type="evidence" value="ECO:0007669"/>
    <property type="project" value="UniProtKB-KW"/>
</dbReference>
<dbReference type="InterPro" id="IPR052035">
    <property type="entry name" value="ZnF_BED_domain_contain"/>
</dbReference>
<keyword evidence="7" id="KW-1185">Reference proteome</keyword>
<keyword evidence="5" id="KW-0539">Nucleus</keyword>
<evidence type="ECO:0000256" key="2">
    <source>
        <dbReference type="ARBA" id="ARBA00022723"/>
    </source>
</evidence>
<name>A0A821QZ44_9BILA</name>
<dbReference type="PANTHER" id="PTHR46481">
    <property type="entry name" value="ZINC FINGER BED DOMAIN-CONTAINING PROTEIN 4"/>
    <property type="match status" value="1"/>
</dbReference>
<evidence type="ECO:0000256" key="3">
    <source>
        <dbReference type="ARBA" id="ARBA00022771"/>
    </source>
</evidence>
<keyword evidence="2" id="KW-0479">Metal-binding</keyword>
<evidence type="ECO:0000256" key="5">
    <source>
        <dbReference type="ARBA" id="ARBA00023242"/>
    </source>
</evidence>
<dbReference type="EMBL" id="CAJOBP010055791">
    <property type="protein sequence ID" value="CAF4832201.1"/>
    <property type="molecule type" value="Genomic_DNA"/>
</dbReference>
<evidence type="ECO:0000313" key="7">
    <source>
        <dbReference type="Proteomes" id="UP000663873"/>
    </source>
</evidence>
<dbReference type="Proteomes" id="UP000663873">
    <property type="component" value="Unassembled WGS sequence"/>
</dbReference>
<keyword evidence="3" id="KW-0863">Zinc-finger</keyword>
<evidence type="ECO:0008006" key="8">
    <source>
        <dbReference type="Google" id="ProtNLM"/>
    </source>
</evidence>
<keyword evidence="4" id="KW-0862">Zinc</keyword>
<feature type="non-terminal residue" evidence="6">
    <location>
        <position position="1"/>
    </location>
</feature>
<accession>A0A821QZ44</accession>
<sequence>IPCRRSITNEYLPKMYNQIMNKLKNTCLAADFISLTFDGWTDRRVRAFYAITMHYVDQTGQLRAHLLAFNHISGKIAYLMKKIRKNEKWTKEVLSWDTIDKS</sequence>
<dbReference type="PANTHER" id="PTHR46481:SF10">
    <property type="entry name" value="ZINC FINGER BED DOMAIN-CONTAINING PROTEIN 39"/>
    <property type="match status" value="1"/>
</dbReference>
<comment type="caution">
    <text evidence="6">The sequence shown here is derived from an EMBL/GenBank/DDBJ whole genome shotgun (WGS) entry which is preliminary data.</text>
</comment>
<organism evidence="6 7">
    <name type="scientific">Rotaria socialis</name>
    <dbReference type="NCBI Taxonomy" id="392032"/>
    <lineage>
        <taxon>Eukaryota</taxon>
        <taxon>Metazoa</taxon>
        <taxon>Spiralia</taxon>
        <taxon>Gnathifera</taxon>
        <taxon>Rotifera</taxon>
        <taxon>Eurotatoria</taxon>
        <taxon>Bdelloidea</taxon>
        <taxon>Philodinida</taxon>
        <taxon>Philodinidae</taxon>
        <taxon>Rotaria</taxon>
    </lineage>
</organism>